<accession>A0ABT2EN92</accession>
<keyword evidence="1" id="KW-0732">Signal</keyword>
<dbReference type="Pfam" id="PF06082">
    <property type="entry name" value="YjbH"/>
    <property type="match status" value="1"/>
</dbReference>
<reference evidence="2 3" key="1">
    <citation type="submission" date="2022-08" db="EMBL/GenBank/DDBJ databases">
        <title>Bacterial and archaeal communities from various locations to study Microbial Dark Matter (Phase II).</title>
        <authorList>
            <person name="Stepanauskas R."/>
        </authorList>
    </citation>
    <scope>NUCLEOTIDE SEQUENCE [LARGE SCALE GENOMIC DNA]</scope>
    <source>
        <strain evidence="2 3">PD1</strain>
    </source>
</reference>
<dbReference type="Proteomes" id="UP001204798">
    <property type="component" value="Unassembled WGS sequence"/>
</dbReference>
<organism evidence="2 3">
    <name type="scientific">Candidatus Fervidibacter sacchari</name>
    <dbReference type="NCBI Taxonomy" id="1448929"/>
    <lineage>
        <taxon>Bacteria</taxon>
        <taxon>Candidatus Fervidibacterota</taxon>
        <taxon>Candidatus Fervidibacter</taxon>
    </lineage>
</organism>
<evidence type="ECO:0008006" key="4">
    <source>
        <dbReference type="Google" id="ProtNLM"/>
    </source>
</evidence>
<evidence type="ECO:0000256" key="1">
    <source>
        <dbReference type="SAM" id="SignalP"/>
    </source>
</evidence>
<keyword evidence="3" id="KW-1185">Reference proteome</keyword>
<feature type="signal peptide" evidence="1">
    <location>
        <begin position="1"/>
        <end position="19"/>
    </location>
</feature>
<gene>
    <name evidence="2" type="ORF">M2350_001799</name>
</gene>
<name>A0ABT2EN92_9BACT</name>
<dbReference type="RefSeq" id="WP_259095763.1">
    <property type="nucleotide sequence ID" value="NZ_CP130454.1"/>
</dbReference>
<comment type="caution">
    <text evidence="2">The sequence shown here is derived from an EMBL/GenBank/DDBJ whole genome shotgun (WGS) entry which is preliminary data.</text>
</comment>
<evidence type="ECO:0000313" key="2">
    <source>
        <dbReference type="EMBL" id="MCS3919386.1"/>
    </source>
</evidence>
<proteinExistence type="predicted"/>
<dbReference type="EMBL" id="JANUCP010000003">
    <property type="protein sequence ID" value="MCS3919386.1"/>
    <property type="molecule type" value="Genomic_DNA"/>
</dbReference>
<dbReference type="InterPro" id="IPR010344">
    <property type="entry name" value="YbjH"/>
</dbReference>
<sequence>MRLTAVVSLTALTCVLAWGYPTSTNLVPSSEVMDDGEVRLEISTVSYGGFFRSGTERYAFSQFGWRRLEWGFDIYRYPDEDGNYETRWAFNAKIKLWDETAKRPTLAVGVLDIGKGLTASPYAVLGKSWGRSVWHLGFGRFDDNERWWLAVEYPISSRLWFVADRLSGSDAYASFGIYWSLSEKVELGVAFGFPNKGRNERAILLNFAWTP</sequence>
<feature type="chain" id="PRO_5046074601" description="Cellulose biosynthesis protein BcsS" evidence="1">
    <location>
        <begin position="20"/>
        <end position="211"/>
    </location>
</feature>
<protein>
    <recommendedName>
        <fullName evidence="4">Cellulose biosynthesis protein BcsS</fullName>
    </recommendedName>
</protein>
<evidence type="ECO:0000313" key="3">
    <source>
        <dbReference type="Proteomes" id="UP001204798"/>
    </source>
</evidence>